<dbReference type="InParanoid" id="S2JRD9"/>
<evidence type="ECO:0000256" key="9">
    <source>
        <dbReference type="ARBA" id="ARBA00023163"/>
    </source>
</evidence>
<name>S2JRD9_MUCC1</name>
<evidence type="ECO:0000259" key="14">
    <source>
        <dbReference type="PROSITE" id="PS50174"/>
    </source>
</evidence>
<sequence length="454" mass="51389">MSTEELANSESLTEQDILLLLESKDLTPEILDLIEQYQQVRSTGDTNTIITDNTVAAVKEASGSDGNTEFNIGDKCAITFSYENDMVLLPAIIVDIDEATTQVLILTPITRNTIPCSQFFSQSSTCKRERCPYSHGYTLPSEFVAPFDALGTHDADTLLAQLQYGKKVWCKEIDSQDVWQLGNIIDQLHGPRWRVRLRDSKKRIRVDIEHIMPFKSILDDEDGYNDQQDMDEWSESDHGDTTDAESVVDDEPVITASRPDVNAFGAWQSHTTGFASKMMEKMGYIQGQGLGADGKGRLEPIQAKPYGGNSLDQRPGLGLVKKTRQSHKKKEVKESNKVEQEEVDMFGLMNSLLEKQQSEEKTSVTTAQQRLNKSTDTRQVNQTKAKLQSQLDNAKNEYAQASEALRRNKGTVMEDQFRDRLKSAAELYHRLNKQMTEIDQHVKRTKQQKDMYTF</sequence>
<proteinExistence type="predicted"/>
<evidence type="ECO:0000313" key="15">
    <source>
        <dbReference type="EMBL" id="EPB82345.1"/>
    </source>
</evidence>
<dbReference type="AlphaFoldDB" id="S2JRD9"/>
<dbReference type="eggNOG" id="KOG2185">
    <property type="taxonomic scope" value="Eukaryota"/>
</dbReference>
<gene>
    <name evidence="15" type="ORF">HMPREF1544_10940</name>
</gene>
<dbReference type="GO" id="GO:0001227">
    <property type="term" value="F:DNA-binding transcription repressor activity, RNA polymerase II-specific"/>
    <property type="evidence" value="ECO:0007669"/>
    <property type="project" value="TreeGrafter"/>
</dbReference>
<dbReference type="PANTHER" id="PTHR46297:SF1">
    <property type="entry name" value="ZINC FINGER CCCH-TYPE WITH G PATCH DOMAIN-CONTAINING PROTEIN"/>
    <property type="match status" value="1"/>
</dbReference>
<dbReference type="EMBL" id="KE124119">
    <property type="protein sequence ID" value="EPB82345.1"/>
    <property type="molecule type" value="Genomic_DNA"/>
</dbReference>
<comment type="subcellular location">
    <subcellularLocation>
        <location evidence="1">Nucleus</location>
    </subcellularLocation>
</comment>
<evidence type="ECO:0000256" key="6">
    <source>
        <dbReference type="ARBA" id="ARBA00022833"/>
    </source>
</evidence>
<keyword evidence="4 11" id="KW-0479">Metal-binding</keyword>
<keyword evidence="16" id="KW-1185">Reference proteome</keyword>
<keyword evidence="8" id="KW-0238">DNA-binding</keyword>
<evidence type="ECO:0000256" key="1">
    <source>
        <dbReference type="ARBA" id="ARBA00004123"/>
    </source>
</evidence>
<dbReference type="VEuPathDB" id="FungiDB:HMPREF1544_10940"/>
<dbReference type="GO" id="GO:0000978">
    <property type="term" value="F:RNA polymerase II cis-regulatory region sequence-specific DNA binding"/>
    <property type="evidence" value="ECO:0007669"/>
    <property type="project" value="TreeGrafter"/>
</dbReference>
<keyword evidence="3" id="KW-0678">Repressor</keyword>
<evidence type="ECO:0000256" key="8">
    <source>
        <dbReference type="ARBA" id="ARBA00023125"/>
    </source>
</evidence>
<dbReference type="GO" id="GO:0008270">
    <property type="term" value="F:zinc ion binding"/>
    <property type="evidence" value="ECO:0007669"/>
    <property type="project" value="UniProtKB-KW"/>
</dbReference>
<keyword evidence="10" id="KW-0539">Nucleus</keyword>
<feature type="compositionally biased region" description="Polar residues" evidence="12">
    <location>
        <begin position="363"/>
        <end position="391"/>
    </location>
</feature>
<evidence type="ECO:0000256" key="11">
    <source>
        <dbReference type="PROSITE-ProRule" id="PRU00723"/>
    </source>
</evidence>
<dbReference type="OrthoDB" id="4822at2759"/>
<keyword evidence="7" id="KW-0805">Transcription regulation</keyword>
<feature type="compositionally biased region" description="Acidic residues" evidence="12">
    <location>
        <begin position="219"/>
        <end position="234"/>
    </location>
</feature>
<evidence type="ECO:0000256" key="2">
    <source>
        <dbReference type="ARBA" id="ARBA00022414"/>
    </source>
</evidence>
<dbReference type="Gene3D" id="2.30.30.1190">
    <property type="match status" value="1"/>
</dbReference>
<dbReference type="PROSITE" id="PS50103">
    <property type="entry name" value="ZF_C3H1"/>
    <property type="match status" value="1"/>
</dbReference>
<feature type="domain" description="G-patch" evidence="14">
    <location>
        <begin position="271"/>
        <end position="322"/>
    </location>
</feature>
<feature type="region of interest" description="Disordered" evidence="12">
    <location>
        <begin position="355"/>
        <end position="391"/>
    </location>
</feature>
<evidence type="ECO:0000256" key="3">
    <source>
        <dbReference type="ARBA" id="ARBA00022491"/>
    </source>
</evidence>
<protein>
    <recommendedName>
        <fullName evidence="2">Zinc finger CCCH-type with G patch domain-containing protein</fullName>
    </recommendedName>
</protein>
<dbReference type="SMART" id="SM00443">
    <property type="entry name" value="G_patch"/>
    <property type="match status" value="1"/>
</dbReference>
<keyword evidence="5 11" id="KW-0863">Zinc-finger</keyword>
<feature type="zinc finger region" description="C3H1-type" evidence="11">
    <location>
        <begin position="110"/>
        <end position="138"/>
    </location>
</feature>
<evidence type="ECO:0000256" key="10">
    <source>
        <dbReference type="ARBA" id="ARBA00023242"/>
    </source>
</evidence>
<dbReference type="PROSITE" id="PS50174">
    <property type="entry name" value="G_PATCH"/>
    <property type="match status" value="1"/>
</dbReference>
<dbReference type="STRING" id="1220926.S2JRD9"/>
<dbReference type="OMA" id="QYTRGIG"/>
<dbReference type="InterPro" id="IPR000571">
    <property type="entry name" value="Znf_CCCH"/>
</dbReference>
<feature type="region of interest" description="Disordered" evidence="12">
    <location>
        <begin position="219"/>
        <end position="248"/>
    </location>
</feature>
<evidence type="ECO:0000259" key="13">
    <source>
        <dbReference type="PROSITE" id="PS50103"/>
    </source>
</evidence>
<dbReference type="PANTHER" id="PTHR46297">
    <property type="entry name" value="ZINC FINGER CCCH-TYPE WITH G PATCH DOMAIN-CONTAINING PROTEIN"/>
    <property type="match status" value="1"/>
</dbReference>
<accession>S2JRD9</accession>
<evidence type="ECO:0000313" key="16">
    <source>
        <dbReference type="Proteomes" id="UP000014254"/>
    </source>
</evidence>
<feature type="domain" description="C3H1-type" evidence="13">
    <location>
        <begin position="110"/>
        <end position="138"/>
    </location>
</feature>
<keyword evidence="6 11" id="KW-0862">Zinc</keyword>
<dbReference type="Proteomes" id="UP000014254">
    <property type="component" value="Unassembled WGS sequence"/>
</dbReference>
<organism evidence="15 16">
    <name type="scientific">Mucor circinelloides f. circinelloides (strain 1006PhL)</name>
    <name type="common">Mucormycosis agent</name>
    <name type="synonym">Calyptromyces circinelloides</name>
    <dbReference type="NCBI Taxonomy" id="1220926"/>
    <lineage>
        <taxon>Eukaryota</taxon>
        <taxon>Fungi</taxon>
        <taxon>Fungi incertae sedis</taxon>
        <taxon>Mucoromycota</taxon>
        <taxon>Mucoromycotina</taxon>
        <taxon>Mucoromycetes</taxon>
        <taxon>Mucorales</taxon>
        <taxon>Mucorineae</taxon>
        <taxon>Mucoraceae</taxon>
        <taxon>Mucor</taxon>
    </lineage>
</organism>
<dbReference type="InterPro" id="IPR000467">
    <property type="entry name" value="G_patch_dom"/>
</dbReference>
<evidence type="ECO:0000256" key="12">
    <source>
        <dbReference type="SAM" id="MobiDB-lite"/>
    </source>
</evidence>
<evidence type="ECO:0000256" key="7">
    <source>
        <dbReference type="ARBA" id="ARBA00023015"/>
    </source>
</evidence>
<dbReference type="Pfam" id="PF01585">
    <property type="entry name" value="G-patch"/>
    <property type="match status" value="1"/>
</dbReference>
<evidence type="ECO:0000256" key="4">
    <source>
        <dbReference type="ARBA" id="ARBA00022723"/>
    </source>
</evidence>
<dbReference type="GO" id="GO:0005634">
    <property type="term" value="C:nucleus"/>
    <property type="evidence" value="ECO:0007669"/>
    <property type="project" value="UniProtKB-SubCell"/>
</dbReference>
<keyword evidence="9" id="KW-0804">Transcription</keyword>
<evidence type="ECO:0000256" key="5">
    <source>
        <dbReference type="ARBA" id="ARBA00022771"/>
    </source>
</evidence>
<reference evidence="16" key="1">
    <citation type="submission" date="2013-05" db="EMBL/GenBank/DDBJ databases">
        <title>The Genome sequence of Mucor circinelloides f. circinelloides 1006PhL.</title>
        <authorList>
            <consortium name="The Broad Institute Genomics Platform"/>
            <person name="Cuomo C."/>
            <person name="Earl A."/>
            <person name="Findley K."/>
            <person name="Lee S.C."/>
            <person name="Walker B."/>
            <person name="Young S."/>
            <person name="Zeng Q."/>
            <person name="Gargeya S."/>
            <person name="Fitzgerald M."/>
            <person name="Haas B."/>
            <person name="Abouelleil A."/>
            <person name="Allen A.W."/>
            <person name="Alvarado L."/>
            <person name="Arachchi H.M."/>
            <person name="Berlin A.M."/>
            <person name="Chapman S.B."/>
            <person name="Gainer-Dewar J."/>
            <person name="Goldberg J."/>
            <person name="Griggs A."/>
            <person name="Gujja S."/>
            <person name="Hansen M."/>
            <person name="Howarth C."/>
            <person name="Imamovic A."/>
            <person name="Ireland A."/>
            <person name="Larimer J."/>
            <person name="McCowan C."/>
            <person name="Murphy C."/>
            <person name="Pearson M."/>
            <person name="Poon T.W."/>
            <person name="Priest M."/>
            <person name="Roberts A."/>
            <person name="Saif S."/>
            <person name="Shea T."/>
            <person name="Sisk P."/>
            <person name="Sykes S."/>
            <person name="Wortman J."/>
            <person name="Nusbaum C."/>
            <person name="Birren B."/>
        </authorList>
    </citation>
    <scope>NUCLEOTIDE SEQUENCE [LARGE SCALE GENOMIC DNA]</scope>
    <source>
        <strain evidence="16">1006PhL</strain>
    </source>
</reference>